<proteinExistence type="predicted"/>
<keyword evidence="2" id="KW-1185">Reference proteome</keyword>
<gene>
    <name evidence="1" type="ORF">OUZ56_030622</name>
</gene>
<organism evidence="1 2">
    <name type="scientific">Daphnia magna</name>
    <dbReference type="NCBI Taxonomy" id="35525"/>
    <lineage>
        <taxon>Eukaryota</taxon>
        <taxon>Metazoa</taxon>
        <taxon>Ecdysozoa</taxon>
        <taxon>Arthropoda</taxon>
        <taxon>Crustacea</taxon>
        <taxon>Branchiopoda</taxon>
        <taxon>Diplostraca</taxon>
        <taxon>Cladocera</taxon>
        <taxon>Anomopoda</taxon>
        <taxon>Daphniidae</taxon>
        <taxon>Daphnia</taxon>
    </lineage>
</organism>
<sequence length="158" mass="18249">MSYSGDDEAQVFKIKADLYSHRLRREYLNQENVRNGSDFHRLIICYIIKFTSDRRQIQQATGKTSDDDESKTAIDWNTTTGGVKWLRNCDFPGYDIKYQFMPIEKCHLKCCSQACMALSGCNAFRWNDGWCFLKKLPSLNRTPVASGTCGFLPHEIKQ</sequence>
<protein>
    <recommendedName>
        <fullName evidence="3">Apple domain-containing protein</fullName>
    </recommendedName>
</protein>
<evidence type="ECO:0000313" key="2">
    <source>
        <dbReference type="Proteomes" id="UP001234178"/>
    </source>
</evidence>
<name>A0ABQ9ZRV7_9CRUS</name>
<comment type="caution">
    <text evidence="1">The sequence shown here is derived from an EMBL/GenBank/DDBJ whole genome shotgun (WGS) entry which is preliminary data.</text>
</comment>
<evidence type="ECO:0008006" key="3">
    <source>
        <dbReference type="Google" id="ProtNLM"/>
    </source>
</evidence>
<accession>A0ABQ9ZRV7</accession>
<dbReference type="EMBL" id="JAOYFB010000005">
    <property type="protein sequence ID" value="KAK4015647.1"/>
    <property type="molecule type" value="Genomic_DNA"/>
</dbReference>
<reference evidence="1 2" key="1">
    <citation type="journal article" date="2023" name="Nucleic Acids Res.">
        <title>The hologenome of Daphnia magna reveals possible DNA methylation and microbiome-mediated evolution of the host genome.</title>
        <authorList>
            <person name="Chaturvedi A."/>
            <person name="Li X."/>
            <person name="Dhandapani V."/>
            <person name="Marshall H."/>
            <person name="Kissane S."/>
            <person name="Cuenca-Cambronero M."/>
            <person name="Asole G."/>
            <person name="Calvet F."/>
            <person name="Ruiz-Romero M."/>
            <person name="Marangio P."/>
            <person name="Guigo R."/>
            <person name="Rago D."/>
            <person name="Mirbahai L."/>
            <person name="Eastwood N."/>
            <person name="Colbourne J.K."/>
            <person name="Zhou J."/>
            <person name="Mallon E."/>
            <person name="Orsini L."/>
        </authorList>
    </citation>
    <scope>NUCLEOTIDE SEQUENCE [LARGE SCALE GENOMIC DNA]</scope>
    <source>
        <strain evidence="1">LRV0_1</strain>
    </source>
</reference>
<dbReference type="Gene3D" id="3.50.4.10">
    <property type="entry name" value="Hepatocyte Growth Factor"/>
    <property type="match status" value="1"/>
</dbReference>
<evidence type="ECO:0000313" key="1">
    <source>
        <dbReference type="EMBL" id="KAK4015647.1"/>
    </source>
</evidence>
<dbReference type="Proteomes" id="UP001234178">
    <property type="component" value="Unassembled WGS sequence"/>
</dbReference>